<dbReference type="KEGG" id="tcb:TCARB_0671"/>
<evidence type="ECO:0000256" key="1">
    <source>
        <dbReference type="SAM" id="Phobius"/>
    </source>
</evidence>
<protein>
    <submittedName>
        <fullName evidence="2">Uncharacterized protein</fullName>
    </submittedName>
</protein>
<dbReference type="GeneID" id="25406113"/>
<dbReference type="EMBL" id="CP007493">
    <property type="protein sequence ID" value="AJB41727.1"/>
    <property type="molecule type" value="Genomic_DNA"/>
</dbReference>
<evidence type="ECO:0000313" key="2">
    <source>
        <dbReference type="EMBL" id="AJB41727.1"/>
    </source>
</evidence>
<feature type="transmembrane region" description="Helical" evidence="1">
    <location>
        <begin position="83"/>
        <end position="103"/>
    </location>
</feature>
<reference evidence="3" key="1">
    <citation type="book" date="2010" name="EXTREMOPHILES" publisher="0:0-0">
        <title>Complete genome sequences of ten hyperthermophilic archaea reveal their metabolic capabilities and possible ecological roles.</title>
        <editorList>
            <person name="?"/>
        </editorList>
        <authorList>
            <person name="Ravin N.V."/>
            <person name="Mardanov A.V."/>
            <person name="Bonch-Osmolovskaya E.A."/>
            <person name="Skryabin K.G."/>
        </authorList>
    </citation>
    <scope>NUCLEOTIDE SEQUENCE [LARGE SCALE GENOMIC DNA]</scope>
    <source>
        <strain evidence="3">1505</strain>
    </source>
</reference>
<name>A0A3G1A8E8_9CREN</name>
<keyword evidence="1" id="KW-0812">Transmembrane</keyword>
<proteinExistence type="predicted"/>
<dbReference type="AlphaFoldDB" id="A0A3G1A8E8"/>
<gene>
    <name evidence="2" type="ORF">TCARB_0671</name>
</gene>
<keyword evidence="1" id="KW-0472">Membrane</keyword>
<evidence type="ECO:0000313" key="3">
    <source>
        <dbReference type="Proteomes" id="UP000266720"/>
    </source>
</evidence>
<dbReference type="STRING" id="697581.TCARB_0671"/>
<keyword evidence="1" id="KW-1133">Transmembrane helix</keyword>
<accession>A0A3G1A8E8</accession>
<dbReference type="Proteomes" id="UP000266720">
    <property type="component" value="Chromosome"/>
</dbReference>
<organism evidence="2 3">
    <name type="scientific">Thermofilum adornatum 1505</name>
    <dbReference type="NCBI Taxonomy" id="697581"/>
    <lineage>
        <taxon>Archaea</taxon>
        <taxon>Thermoproteota</taxon>
        <taxon>Thermoprotei</taxon>
        <taxon>Thermofilales</taxon>
        <taxon>Thermofilaceae</taxon>
        <taxon>Thermofilum</taxon>
    </lineage>
</organism>
<sequence length="105" mass="12219">MSIGRQLLEELRRDEELRRNLAEELLPEALRHRDLRKAMLLALSREMATKEDIEELKSYVDARINDVNRRISDLYVVVKASRVAIIATLISTILVPLILRILFHS</sequence>
<dbReference type="RefSeq" id="WP_052886682.1">
    <property type="nucleotide sequence ID" value="NZ_CP007493.1"/>
</dbReference>